<feature type="coiled-coil region" evidence="1">
    <location>
        <begin position="1115"/>
        <end position="1156"/>
    </location>
</feature>
<evidence type="ECO:0000313" key="4">
    <source>
        <dbReference type="Proteomes" id="UP000466442"/>
    </source>
</evidence>
<feature type="compositionally biased region" description="Basic residues" evidence="2">
    <location>
        <begin position="1"/>
        <end position="17"/>
    </location>
</feature>
<dbReference type="OrthoDB" id="6367309at2759"/>
<feature type="region of interest" description="Disordered" evidence="2">
    <location>
        <begin position="789"/>
        <end position="812"/>
    </location>
</feature>
<keyword evidence="4" id="KW-1185">Reference proteome</keyword>
<feature type="region of interest" description="Disordered" evidence="2">
    <location>
        <begin position="975"/>
        <end position="1033"/>
    </location>
</feature>
<feature type="compositionally biased region" description="Low complexity" evidence="2">
    <location>
        <begin position="344"/>
        <end position="362"/>
    </location>
</feature>
<feature type="compositionally biased region" description="Basic residues" evidence="2">
    <location>
        <begin position="658"/>
        <end position="683"/>
    </location>
</feature>
<dbReference type="Proteomes" id="UP000466442">
    <property type="component" value="Unassembled WGS sequence"/>
</dbReference>
<reference evidence="3" key="1">
    <citation type="journal article" date="2021" name="Mol. Ecol. Resour.">
        <title>Apolygus lucorum genome provides insights into omnivorousness and mesophyll feeding.</title>
        <authorList>
            <person name="Liu Y."/>
            <person name="Liu H."/>
            <person name="Wang H."/>
            <person name="Huang T."/>
            <person name="Liu B."/>
            <person name="Yang B."/>
            <person name="Yin L."/>
            <person name="Li B."/>
            <person name="Zhang Y."/>
            <person name="Zhang S."/>
            <person name="Jiang F."/>
            <person name="Zhang X."/>
            <person name="Ren Y."/>
            <person name="Wang B."/>
            <person name="Wang S."/>
            <person name="Lu Y."/>
            <person name="Wu K."/>
            <person name="Fan W."/>
            <person name="Wang G."/>
        </authorList>
    </citation>
    <scope>NUCLEOTIDE SEQUENCE</scope>
    <source>
        <strain evidence="3">12Hb</strain>
    </source>
</reference>
<feature type="compositionally biased region" description="Polar residues" evidence="2">
    <location>
        <begin position="291"/>
        <end position="301"/>
    </location>
</feature>
<protein>
    <submittedName>
        <fullName evidence="3">Uncharacterized protein</fullName>
    </submittedName>
</protein>
<feature type="compositionally biased region" description="Low complexity" evidence="2">
    <location>
        <begin position="320"/>
        <end position="332"/>
    </location>
</feature>
<feature type="region of interest" description="Disordered" evidence="2">
    <location>
        <begin position="1"/>
        <end position="118"/>
    </location>
</feature>
<feature type="compositionally biased region" description="Basic and acidic residues" evidence="2">
    <location>
        <begin position="1019"/>
        <end position="1029"/>
    </location>
</feature>
<feature type="compositionally biased region" description="Low complexity" evidence="2">
    <location>
        <begin position="258"/>
        <end position="290"/>
    </location>
</feature>
<feature type="compositionally biased region" description="Polar residues" evidence="2">
    <location>
        <begin position="95"/>
        <end position="112"/>
    </location>
</feature>
<proteinExistence type="predicted"/>
<feature type="compositionally biased region" description="Basic residues" evidence="2">
    <location>
        <begin position="214"/>
        <end position="229"/>
    </location>
</feature>
<feature type="compositionally biased region" description="Basic and acidic residues" evidence="2">
    <location>
        <begin position="230"/>
        <end position="240"/>
    </location>
</feature>
<dbReference type="AlphaFoldDB" id="A0A6A4J5T1"/>
<comment type="caution">
    <text evidence="3">The sequence shown here is derived from an EMBL/GenBank/DDBJ whole genome shotgun (WGS) entry which is preliminary data.</text>
</comment>
<feature type="compositionally biased region" description="Basic residues" evidence="2">
    <location>
        <begin position="538"/>
        <end position="547"/>
    </location>
</feature>
<feature type="region of interest" description="Disordered" evidence="2">
    <location>
        <begin position="138"/>
        <end position="396"/>
    </location>
</feature>
<evidence type="ECO:0000256" key="1">
    <source>
        <dbReference type="SAM" id="Coils"/>
    </source>
</evidence>
<feature type="compositionally biased region" description="Low complexity" evidence="2">
    <location>
        <begin position="438"/>
        <end position="448"/>
    </location>
</feature>
<accession>A0A6A4J5T1</accession>
<feature type="region of interest" description="Disordered" evidence="2">
    <location>
        <begin position="417"/>
        <end position="477"/>
    </location>
</feature>
<name>A0A6A4J5T1_APOLU</name>
<feature type="compositionally biased region" description="Polar residues" evidence="2">
    <location>
        <begin position="21"/>
        <end position="39"/>
    </location>
</feature>
<dbReference type="EMBL" id="WIXP02000015">
    <property type="protein sequence ID" value="KAF6198852.1"/>
    <property type="molecule type" value="Genomic_DNA"/>
</dbReference>
<feature type="compositionally biased region" description="Polar residues" evidence="2">
    <location>
        <begin position="601"/>
        <end position="621"/>
    </location>
</feature>
<organism evidence="3 4">
    <name type="scientific">Apolygus lucorum</name>
    <name type="common">Small green plant bug</name>
    <name type="synonym">Lygocoris lucorum</name>
    <dbReference type="NCBI Taxonomy" id="248454"/>
    <lineage>
        <taxon>Eukaryota</taxon>
        <taxon>Metazoa</taxon>
        <taxon>Ecdysozoa</taxon>
        <taxon>Arthropoda</taxon>
        <taxon>Hexapoda</taxon>
        <taxon>Insecta</taxon>
        <taxon>Pterygota</taxon>
        <taxon>Neoptera</taxon>
        <taxon>Paraneoptera</taxon>
        <taxon>Hemiptera</taxon>
        <taxon>Heteroptera</taxon>
        <taxon>Panheteroptera</taxon>
        <taxon>Cimicomorpha</taxon>
        <taxon>Miridae</taxon>
        <taxon>Mirini</taxon>
        <taxon>Apolygus</taxon>
    </lineage>
</organism>
<evidence type="ECO:0000313" key="3">
    <source>
        <dbReference type="EMBL" id="KAF6198852.1"/>
    </source>
</evidence>
<gene>
    <name evidence="3" type="ORF">GE061_006875</name>
</gene>
<evidence type="ECO:0000256" key="2">
    <source>
        <dbReference type="SAM" id="MobiDB-lite"/>
    </source>
</evidence>
<feature type="region of interest" description="Disordered" evidence="2">
    <location>
        <begin position="838"/>
        <end position="857"/>
    </location>
</feature>
<feature type="compositionally biased region" description="Polar residues" evidence="2">
    <location>
        <begin position="975"/>
        <end position="990"/>
    </location>
</feature>
<feature type="region of interest" description="Disordered" evidence="2">
    <location>
        <begin position="535"/>
        <end position="687"/>
    </location>
</feature>
<keyword evidence="1" id="KW-0175">Coiled coil</keyword>
<feature type="compositionally biased region" description="Basic and acidic residues" evidence="2">
    <location>
        <begin position="68"/>
        <end position="78"/>
    </location>
</feature>
<sequence>MEAHIVRAKKKQNRKGKNDKSSASTNQQDEASESKTGGSSLRKDSSEYSVGEGAGCRPSMTSGPKGHLSSESKGHLSSESKGNLSSEASKVHLSSPESAYSTGYSTDGTSPGASIPPEYYINLRTGKHYVQASTGNAGVSGAETVAPRGGLTVPRGVGALPPAPPASPRHAPALTPSSARRRREEALKRKKAEGTLPESSTEEDIAKPPPSHKTTPKSQRKPNHVVLSHRRTESYDESSQRYRVQVPIYAVIDRDSEGSSSTRTTGGSSSVHSNNSNNNSSNANNNNNSNYGRPNCSSPFLSSAAASPRQRNRIRTNPWLGAAPGGAPLAAPENDPAAFKNYNSQGETSSTVGSSSTLSSAGRLEVGGGGGGTTSAASSPRLRVPPPPPLDQGRIVRSGTYLASPLVNGRRVVDAVTTCSPQPNRPCRHTRAREHKSALSLSSSSTLSSEDDVARHPGRRHPVKGASASPSDLSEDDLTLNEMGKYDESYVYEKETDILSDSDPTDCDDPHHNHSGKMINKGHCTYVGGFGTPEASVKMKRRSRARRQKSDDRGSSSGGGLTRNMSEGSRKSHSGSNLSTPTRRCRRRRSARATPVYDEQQALQESPVMSRSSLRGRSPNLNRLLVDRLMTGGRPGGTSPVPQAPLGSRSADCTPISLRKHSSFHHHSQHSHHHHHHHHHHHQHELNGKVLKNPHVSKLISSSNCPSPSVEPKYIRADPYSPVLVKRRSNSLSVGGSNYFTSPAPPYLPPAAPARAVDNDGDVKYRRLIREAETLLVTEQQASFRKIKTPPSALSPFHKTGYSPRNLGKPVPTPTLPPPPYTPYIPEIESVINNNPPPITSSPAPVRNKTVPRNAGTEEGNFLKTISKTLERIMIRNTKDKDKKSKMTNVENIKEDNYPNNNTVAAPSPLTYKTLGGMNRLDDQYDEEDGFIAVTIQAKNSDIANHNEEPCYANSLCIVDRDNNDNVFPGPTFTTFGHGNNASPTMNRSLSGEECPPPRRPNRKLGLTLWKEGQLSSPNRDKLSRKDEAVSTPKTPLIPFEAFDLVGRPQPEAAPVTSPLPQSEPVKRKVYACSSTFDRLQKSLMLRSDHDPEHVAMMLKNKYSAEPEDVAAMSTEALRDENLSLKEKVEQLRRRRMEVEERVRTTQAQIDRLRAADLTKAHYIP</sequence>